<protein>
    <recommendedName>
        <fullName evidence="3">Thyrotropin-releasing hormone receptor</fullName>
    </recommendedName>
    <alternativeName>
        <fullName evidence="13">Thyroliberin receptor</fullName>
    </alternativeName>
</protein>
<keyword evidence="5 14" id="KW-0812">Transmembrane</keyword>
<feature type="transmembrane region" description="Helical" evidence="16">
    <location>
        <begin position="63"/>
        <end position="83"/>
    </location>
</feature>
<dbReference type="PRINTS" id="PR00751">
    <property type="entry name" value="THYROLIBRINR"/>
</dbReference>
<keyword evidence="11" id="KW-0325">Glycoprotein</keyword>
<feature type="transmembrane region" description="Helical" evidence="16">
    <location>
        <begin position="262"/>
        <end position="278"/>
    </location>
</feature>
<comment type="subcellular location">
    <subcellularLocation>
        <location evidence="2">Cell membrane</location>
        <topology evidence="2">Multi-pass membrane protein</topology>
    </subcellularLocation>
</comment>
<dbReference type="AlphaFoldDB" id="A0A667XCL0"/>
<dbReference type="Gene3D" id="1.20.1070.10">
    <property type="entry name" value="Rhodopsin 7-helix transmembrane proteins"/>
    <property type="match status" value="1"/>
</dbReference>
<dbReference type="GO" id="GO:0004997">
    <property type="term" value="F:thyrotropin-releasing hormone receptor activity"/>
    <property type="evidence" value="ECO:0007669"/>
    <property type="project" value="InterPro"/>
</dbReference>
<evidence type="ECO:0000256" key="3">
    <source>
        <dbReference type="ARBA" id="ARBA00018873"/>
    </source>
</evidence>
<keyword evidence="10 14" id="KW-0675">Receptor</keyword>
<dbReference type="Proteomes" id="UP000472263">
    <property type="component" value="Chromosome 11"/>
</dbReference>
<reference evidence="18" key="1">
    <citation type="submission" date="2019-06" db="EMBL/GenBank/DDBJ databases">
        <authorList>
            <consortium name="Wellcome Sanger Institute Data Sharing"/>
        </authorList>
    </citation>
    <scope>NUCLEOTIDE SEQUENCE [LARGE SCALE GENOMIC DNA]</scope>
</reference>
<feature type="transmembrane region" description="Helical" evidence="16">
    <location>
        <begin position="26"/>
        <end position="51"/>
    </location>
</feature>
<feature type="domain" description="G-protein coupled receptors family 1 profile" evidence="17">
    <location>
        <begin position="42"/>
        <end position="318"/>
    </location>
</feature>
<evidence type="ECO:0000256" key="6">
    <source>
        <dbReference type="ARBA" id="ARBA00022989"/>
    </source>
</evidence>
<dbReference type="PROSITE" id="PS00237">
    <property type="entry name" value="G_PROTEIN_RECEP_F1_1"/>
    <property type="match status" value="1"/>
</dbReference>
<evidence type="ECO:0000259" key="17">
    <source>
        <dbReference type="PROSITE" id="PS50262"/>
    </source>
</evidence>
<accession>A0A667XCL0</accession>
<evidence type="ECO:0000256" key="1">
    <source>
        <dbReference type="ARBA" id="ARBA00004100"/>
    </source>
</evidence>
<gene>
    <name evidence="18" type="primary">TRHR</name>
    <name evidence="18" type="synonym">trhrb</name>
</gene>
<reference evidence="18" key="3">
    <citation type="submission" date="2025-09" db="UniProtKB">
        <authorList>
            <consortium name="Ensembl"/>
        </authorList>
    </citation>
    <scope>IDENTIFICATION</scope>
</reference>
<dbReference type="OrthoDB" id="10036964at2759"/>
<dbReference type="InterPro" id="IPR000276">
    <property type="entry name" value="GPCR_Rhodpsn"/>
</dbReference>
<dbReference type="InParanoid" id="A0A667XCL0"/>
<feature type="transmembrane region" description="Helical" evidence="16">
    <location>
        <begin position="145"/>
        <end position="163"/>
    </location>
</feature>
<keyword evidence="7 14" id="KW-0297">G-protein coupled receptor</keyword>
<feature type="transmembrane region" description="Helical" evidence="16">
    <location>
        <begin position="191"/>
        <end position="214"/>
    </location>
</feature>
<dbReference type="PRINTS" id="PR01846">
    <property type="entry name" value="TRHRFAMILY"/>
</dbReference>
<evidence type="ECO:0000256" key="8">
    <source>
        <dbReference type="ARBA" id="ARBA00023136"/>
    </source>
</evidence>
<evidence type="ECO:0000256" key="11">
    <source>
        <dbReference type="ARBA" id="ARBA00023180"/>
    </source>
</evidence>
<feature type="transmembrane region" description="Helical" evidence="16">
    <location>
        <begin position="298"/>
        <end position="321"/>
    </location>
</feature>
<dbReference type="SUPFAM" id="SSF81321">
    <property type="entry name" value="Family A G protein-coupled receptor-like"/>
    <property type="match status" value="1"/>
</dbReference>
<dbReference type="InterPro" id="IPR002120">
    <property type="entry name" value="TRH_rcpt_1"/>
</dbReference>
<evidence type="ECO:0000256" key="5">
    <source>
        <dbReference type="ARBA" id="ARBA00022692"/>
    </source>
</evidence>
<dbReference type="InterPro" id="IPR017452">
    <property type="entry name" value="GPCR_Rhodpsn_7TM"/>
</dbReference>
<dbReference type="FunCoup" id="A0A667XCL0">
    <property type="interactions" value="292"/>
</dbReference>
<dbReference type="Ensembl" id="ENSMMDT00005012146.1">
    <property type="protein sequence ID" value="ENSMMDP00005011793.1"/>
    <property type="gene ID" value="ENSMMDG00005006308.1"/>
</dbReference>
<evidence type="ECO:0000256" key="7">
    <source>
        <dbReference type="ARBA" id="ARBA00023040"/>
    </source>
</evidence>
<name>A0A667XCL0_9TELE</name>
<evidence type="ECO:0000256" key="12">
    <source>
        <dbReference type="ARBA" id="ARBA00023224"/>
    </source>
</evidence>
<dbReference type="SMART" id="SM01381">
    <property type="entry name" value="7TM_GPCR_Srsx"/>
    <property type="match status" value="1"/>
</dbReference>
<keyword evidence="19" id="KW-1185">Reference proteome</keyword>
<dbReference type="GO" id="GO:0005886">
    <property type="term" value="C:plasma membrane"/>
    <property type="evidence" value="ECO:0007669"/>
    <property type="project" value="UniProtKB-SubCell"/>
</dbReference>
<reference evidence="18" key="2">
    <citation type="submission" date="2025-08" db="UniProtKB">
        <authorList>
            <consortium name="Ensembl"/>
        </authorList>
    </citation>
    <scope>IDENTIFICATION</scope>
</reference>
<evidence type="ECO:0000313" key="18">
    <source>
        <dbReference type="Ensembl" id="ENSMMDP00005011793.1"/>
    </source>
</evidence>
<keyword evidence="9" id="KW-1015">Disulfide bond</keyword>
<evidence type="ECO:0000256" key="16">
    <source>
        <dbReference type="SAM" id="Phobius"/>
    </source>
</evidence>
<evidence type="ECO:0000256" key="2">
    <source>
        <dbReference type="ARBA" id="ARBA00004651"/>
    </source>
</evidence>
<evidence type="ECO:0000256" key="14">
    <source>
        <dbReference type="RuleBase" id="RU000688"/>
    </source>
</evidence>
<dbReference type="PANTHER" id="PTHR46061:SF6">
    <property type="entry name" value="THYROTROPIN-RELEASING HORMONE RECEPTOR"/>
    <property type="match status" value="1"/>
</dbReference>
<keyword evidence="8 16" id="KW-0472">Membrane</keyword>
<feature type="transmembrane region" description="Helical" evidence="16">
    <location>
        <begin position="103"/>
        <end position="125"/>
    </location>
</feature>
<evidence type="ECO:0000256" key="13">
    <source>
        <dbReference type="ARBA" id="ARBA00032251"/>
    </source>
</evidence>
<dbReference type="PANTHER" id="PTHR46061">
    <property type="entry name" value="THYROTROPIN-RELEASING HORMONE RECEPTOR"/>
    <property type="match status" value="1"/>
</dbReference>
<comment type="function">
    <text evidence="1">Receptor for thyrotropin-releasing hormone (TRH). Upon ligand binding, this G-protein-coupled receptor triggers activation of the phosphatidylinositol (IP3)-calcium-protein kinase C (PKC) pathway.</text>
</comment>
<evidence type="ECO:0000256" key="15">
    <source>
        <dbReference type="SAM" id="MobiDB-lite"/>
    </source>
</evidence>
<dbReference type="PRINTS" id="PR00237">
    <property type="entry name" value="GPCRRHODOPSN"/>
</dbReference>
<feature type="region of interest" description="Disordered" evidence="15">
    <location>
        <begin position="229"/>
        <end position="257"/>
    </location>
</feature>
<proteinExistence type="inferred from homology"/>
<evidence type="ECO:0000256" key="9">
    <source>
        <dbReference type="ARBA" id="ARBA00023157"/>
    </source>
</evidence>
<evidence type="ECO:0000313" key="19">
    <source>
        <dbReference type="Proteomes" id="UP000472263"/>
    </source>
</evidence>
<keyword evidence="12 14" id="KW-0807">Transducer</keyword>
<sequence length="402" mass="45372">MENFTTAQDMNMTLGTWMDHSIHYKVISSLLLFVICALGIVGNVMVILVVLTTKHMRTPTNCYLVSLAVADLMVLTAAGLPSITDSIFGSWVFGHYGCLSITYFQYLGINASSCSITAFTIERYIAICHPIKAQFLCTLSRAKKIILFVWVFTSVYCVMWFYLSDIQELVYDNITIVTCGYKVPRQFYLPIYFFDFGIFFVLPLLLSAILYGLIARILFLNPLPSDPKEKKKNGHSGAAVSKAPSCKNTRHSSSTATSRRQVTKMLAVVVILFAMLWMPYRTLVVVNSLLDQPYLDSWFLLFCRTCIYLNSAINPVIYNAMSQKFRAAFRKICRCGRKGSEKPAAYSVALTYSAVKDTSMVESTDHFTTELEELTVTDELLPEKKMMFQDPCVYGRVTFSDA</sequence>
<dbReference type="CDD" id="cd14995">
    <property type="entry name" value="7tmA_TRH-R"/>
    <property type="match status" value="1"/>
</dbReference>
<comment type="similarity">
    <text evidence="14">Belongs to the G-protein coupled receptor 1 family.</text>
</comment>
<dbReference type="Pfam" id="PF00001">
    <property type="entry name" value="7tm_1"/>
    <property type="match status" value="1"/>
</dbReference>
<dbReference type="GeneTree" id="ENSGT01150000286932"/>
<dbReference type="FunFam" id="1.20.1070.10:FF:000186">
    <property type="entry name" value="thyrotropin-releasing hormone receptor"/>
    <property type="match status" value="1"/>
</dbReference>
<dbReference type="PROSITE" id="PS50262">
    <property type="entry name" value="G_PROTEIN_RECEP_F1_2"/>
    <property type="match status" value="1"/>
</dbReference>
<dbReference type="GO" id="GO:0007200">
    <property type="term" value="P:phospholipase C-activating G protein-coupled receptor signaling pathway"/>
    <property type="evidence" value="ECO:0007669"/>
    <property type="project" value="TreeGrafter"/>
</dbReference>
<keyword evidence="4" id="KW-1003">Cell membrane</keyword>
<evidence type="ECO:0000256" key="4">
    <source>
        <dbReference type="ARBA" id="ARBA00022475"/>
    </source>
</evidence>
<evidence type="ECO:0000256" key="10">
    <source>
        <dbReference type="ARBA" id="ARBA00023170"/>
    </source>
</evidence>
<organism evidence="18 19">
    <name type="scientific">Myripristis murdjan</name>
    <name type="common">pinecone soldierfish</name>
    <dbReference type="NCBI Taxonomy" id="586833"/>
    <lineage>
        <taxon>Eukaryota</taxon>
        <taxon>Metazoa</taxon>
        <taxon>Chordata</taxon>
        <taxon>Craniata</taxon>
        <taxon>Vertebrata</taxon>
        <taxon>Euteleostomi</taxon>
        <taxon>Actinopterygii</taxon>
        <taxon>Neopterygii</taxon>
        <taxon>Teleostei</taxon>
        <taxon>Neoteleostei</taxon>
        <taxon>Acanthomorphata</taxon>
        <taxon>Holocentriformes</taxon>
        <taxon>Holocentridae</taxon>
        <taxon>Myripristis</taxon>
    </lineage>
</organism>
<keyword evidence="6 16" id="KW-1133">Transmembrane helix</keyword>